<dbReference type="Pfam" id="PF00881">
    <property type="entry name" value="Nitroreductase"/>
    <property type="match status" value="1"/>
</dbReference>
<dbReference type="EC" id="1.-.-.-" evidence="7"/>
<reference evidence="10 13" key="2">
    <citation type="submission" date="2018-03" db="EMBL/GenBank/DDBJ databases">
        <title>Genomic Encyclopedia of Archaeal and Bacterial Type Strains, Phase II (KMG-II): from individual species to whole genera.</title>
        <authorList>
            <person name="Goeker M."/>
        </authorList>
    </citation>
    <scope>NUCLEOTIDE SEQUENCE [LARGE SCALE GENOMIC DNA]</scope>
    <source>
        <strain evidence="10 13">DSM 29956</strain>
    </source>
</reference>
<keyword evidence="13" id="KW-1185">Reference proteome</keyword>
<evidence type="ECO:0000313" key="11">
    <source>
        <dbReference type="EMBL" id="SLN42102.1"/>
    </source>
</evidence>
<comment type="similarity">
    <text evidence="1 7">Belongs to the nitroreductase family.</text>
</comment>
<keyword evidence="5 7" id="KW-0560">Oxidoreductase</keyword>
<keyword evidence="6 7" id="KW-0520">NAD</keyword>
<gene>
    <name evidence="11" type="primary">ydjA</name>
    <name evidence="10" type="ORF">CLV79_104155</name>
    <name evidence="11" type="ORF">LOS8367_01796</name>
</gene>
<dbReference type="EMBL" id="PYGB01000004">
    <property type="protein sequence ID" value="PSK86725.1"/>
    <property type="molecule type" value="Genomic_DNA"/>
</dbReference>
<feature type="binding site" description="in other chain" evidence="8">
    <location>
        <begin position="15"/>
        <end position="17"/>
    </location>
    <ligand>
        <name>FMN</name>
        <dbReference type="ChEBI" id="CHEBI:58210"/>
        <note>ligand shared between dimeric partners</note>
    </ligand>
</feature>
<dbReference type="OrthoDB" id="9804207at2"/>
<dbReference type="AlphaFoldDB" id="A0A1X6Z8Q0"/>
<evidence type="ECO:0000313" key="12">
    <source>
        <dbReference type="Proteomes" id="UP000193495"/>
    </source>
</evidence>
<feature type="binding site" description="in other chain" evidence="8">
    <location>
        <begin position="138"/>
        <end position="140"/>
    </location>
    <ligand>
        <name>FMN</name>
        <dbReference type="ChEBI" id="CHEBI:58210"/>
        <note>ligand shared between dimeric partners</note>
    </ligand>
</feature>
<evidence type="ECO:0000256" key="1">
    <source>
        <dbReference type="ARBA" id="ARBA00007118"/>
    </source>
</evidence>
<dbReference type="GO" id="GO:0016491">
    <property type="term" value="F:oxidoreductase activity"/>
    <property type="evidence" value="ECO:0007669"/>
    <property type="project" value="UniProtKB-UniRule"/>
</dbReference>
<name>A0A1X6Z8Q0_9RHOB</name>
<feature type="domain" description="Nitroreductase" evidence="9">
    <location>
        <begin position="15"/>
        <end position="169"/>
    </location>
</feature>
<dbReference type="SUPFAM" id="SSF55469">
    <property type="entry name" value="FMN-dependent nitroreductase-like"/>
    <property type="match status" value="1"/>
</dbReference>
<dbReference type="PANTHER" id="PTHR43821">
    <property type="entry name" value="NAD(P)H NITROREDUCTASE YDJA-RELATED"/>
    <property type="match status" value="1"/>
</dbReference>
<dbReference type="Gene3D" id="3.40.109.10">
    <property type="entry name" value="NADH Oxidase"/>
    <property type="match status" value="1"/>
</dbReference>
<evidence type="ECO:0000256" key="7">
    <source>
        <dbReference type="PIRNR" id="PIRNR000232"/>
    </source>
</evidence>
<protein>
    <recommendedName>
        <fullName evidence="7">Putative NAD(P)H nitroreductase</fullName>
        <ecNumber evidence="7">1.-.-.-</ecNumber>
    </recommendedName>
</protein>
<evidence type="ECO:0000313" key="13">
    <source>
        <dbReference type="Proteomes" id="UP000240624"/>
    </source>
</evidence>
<dbReference type="PIRSF" id="PIRSF000232">
    <property type="entry name" value="YdjA"/>
    <property type="match status" value="1"/>
</dbReference>
<dbReference type="InterPro" id="IPR052530">
    <property type="entry name" value="NAD(P)H_nitroreductase"/>
</dbReference>
<keyword evidence="4 7" id="KW-0521">NADP</keyword>
<evidence type="ECO:0000259" key="9">
    <source>
        <dbReference type="Pfam" id="PF00881"/>
    </source>
</evidence>
<accession>A0A1X6Z8Q0</accession>
<dbReference type="Proteomes" id="UP000193495">
    <property type="component" value="Unassembled WGS sequence"/>
</dbReference>
<evidence type="ECO:0000256" key="6">
    <source>
        <dbReference type="ARBA" id="ARBA00023027"/>
    </source>
</evidence>
<feature type="binding site" evidence="8">
    <location>
        <position position="46"/>
    </location>
    <ligand>
        <name>FMN</name>
        <dbReference type="ChEBI" id="CHEBI:58210"/>
        <note>ligand shared between dimeric partners</note>
    </ligand>
</feature>
<dbReference type="Proteomes" id="UP000240624">
    <property type="component" value="Unassembled WGS sequence"/>
</dbReference>
<comment type="cofactor">
    <cofactor evidence="8">
        <name>FMN</name>
        <dbReference type="ChEBI" id="CHEBI:58210"/>
    </cofactor>
    <text evidence="8">Binds 1 FMN per subunit.</text>
</comment>
<dbReference type="InterPro" id="IPR026021">
    <property type="entry name" value="YdjA-like"/>
</dbReference>
<dbReference type="InterPro" id="IPR000415">
    <property type="entry name" value="Nitroreductase-like"/>
</dbReference>
<keyword evidence="2 7" id="KW-0285">Flavoprotein</keyword>
<dbReference type="CDD" id="cd02135">
    <property type="entry name" value="YdjA-like"/>
    <property type="match status" value="1"/>
</dbReference>
<sequence>MPDPNPQALDFLLTRRSRPAKTLTAPVPSREELLPLLTAALRVPDHGKLEPWRLIVLEKPALARLAARVPARAEALGIDEGKRDKAVAQFRDADLAVAVISAPKQSDKVPRIEQVQSAACVCLSLLNAALAAGWGANWLTGWPSHDPEFCREGLGLAEGESVAGLIHIGTETVAAPERPRPDVMALTEWRSA</sequence>
<feature type="binding site" evidence="8">
    <location>
        <position position="42"/>
    </location>
    <ligand>
        <name>FMN</name>
        <dbReference type="ChEBI" id="CHEBI:58210"/>
        <note>ligand shared between dimeric partners</note>
    </ligand>
</feature>
<organism evidence="11 12">
    <name type="scientific">Limimaricola soesokkakensis</name>
    <dbReference type="NCBI Taxonomy" id="1343159"/>
    <lineage>
        <taxon>Bacteria</taxon>
        <taxon>Pseudomonadati</taxon>
        <taxon>Pseudomonadota</taxon>
        <taxon>Alphaproteobacteria</taxon>
        <taxon>Rhodobacterales</taxon>
        <taxon>Paracoccaceae</taxon>
        <taxon>Limimaricola</taxon>
    </lineage>
</organism>
<evidence type="ECO:0000256" key="8">
    <source>
        <dbReference type="PIRSR" id="PIRSR000232-1"/>
    </source>
</evidence>
<dbReference type="PANTHER" id="PTHR43821:SF1">
    <property type="entry name" value="NAD(P)H NITROREDUCTASE YDJA-RELATED"/>
    <property type="match status" value="1"/>
</dbReference>
<dbReference type="InterPro" id="IPR029479">
    <property type="entry name" value="Nitroreductase"/>
</dbReference>
<dbReference type="EMBL" id="FWFY01000004">
    <property type="protein sequence ID" value="SLN42102.1"/>
    <property type="molecule type" value="Genomic_DNA"/>
</dbReference>
<dbReference type="RefSeq" id="WP_085896134.1">
    <property type="nucleotide sequence ID" value="NZ_CAXPGX010000038.1"/>
</dbReference>
<evidence type="ECO:0000256" key="5">
    <source>
        <dbReference type="ARBA" id="ARBA00023002"/>
    </source>
</evidence>
<proteinExistence type="inferred from homology"/>
<evidence type="ECO:0000256" key="2">
    <source>
        <dbReference type="ARBA" id="ARBA00022630"/>
    </source>
</evidence>
<keyword evidence="3 7" id="KW-0288">FMN</keyword>
<reference evidence="11 12" key="1">
    <citation type="submission" date="2017-03" db="EMBL/GenBank/DDBJ databases">
        <authorList>
            <person name="Afonso C.L."/>
            <person name="Miller P.J."/>
            <person name="Scott M.A."/>
            <person name="Spackman E."/>
            <person name="Goraichik I."/>
            <person name="Dimitrov K.M."/>
            <person name="Suarez D.L."/>
            <person name="Swayne D.E."/>
        </authorList>
    </citation>
    <scope>NUCLEOTIDE SEQUENCE [LARGE SCALE GENOMIC DNA]</scope>
    <source>
        <strain evidence="11 12">CECT 8367</strain>
    </source>
</reference>
<evidence type="ECO:0000256" key="3">
    <source>
        <dbReference type="ARBA" id="ARBA00022643"/>
    </source>
</evidence>
<evidence type="ECO:0000313" key="10">
    <source>
        <dbReference type="EMBL" id="PSK86725.1"/>
    </source>
</evidence>
<evidence type="ECO:0000256" key="4">
    <source>
        <dbReference type="ARBA" id="ARBA00022857"/>
    </source>
</evidence>